<evidence type="ECO:0000313" key="4">
    <source>
        <dbReference type="Proteomes" id="UP000287296"/>
    </source>
</evidence>
<dbReference type="OrthoDB" id="2357232at2"/>
<evidence type="ECO:0000256" key="1">
    <source>
        <dbReference type="SAM" id="Phobius"/>
    </source>
</evidence>
<keyword evidence="1" id="KW-1133">Transmembrane helix</keyword>
<gene>
    <name evidence="3" type="ORF">D5F11_005780</name>
</gene>
<name>A0A429XBN2_SIMTE</name>
<proteinExistence type="predicted"/>
<keyword evidence="1" id="KW-0472">Membrane</keyword>
<feature type="transmembrane region" description="Helical" evidence="1">
    <location>
        <begin position="26"/>
        <end position="49"/>
    </location>
</feature>
<protein>
    <submittedName>
        <fullName evidence="3">DUF4064 domain-containing protein</fullName>
    </submittedName>
</protein>
<dbReference type="AlphaFoldDB" id="A0A429XBN2"/>
<dbReference type="InterPro" id="IPR025273">
    <property type="entry name" value="DUF4064"/>
</dbReference>
<organism evidence="3 4">
    <name type="scientific">Siminovitchia terrae</name>
    <name type="common">Bacillus terrae</name>
    <dbReference type="NCBI Taxonomy" id="1914933"/>
    <lineage>
        <taxon>Bacteria</taxon>
        <taxon>Bacillati</taxon>
        <taxon>Bacillota</taxon>
        <taxon>Bacilli</taxon>
        <taxon>Bacillales</taxon>
        <taxon>Bacillaceae</taxon>
        <taxon>Siminovitchia</taxon>
    </lineage>
</organism>
<accession>A0A429XBN2</accession>
<feature type="domain" description="DUF4064" evidence="2">
    <location>
        <begin position="21"/>
        <end position="130"/>
    </location>
</feature>
<dbReference type="EMBL" id="QYTW02000003">
    <property type="protein sequence ID" value="RST60854.1"/>
    <property type="molecule type" value="Genomic_DNA"/>
</dbReference>
<evidence type="ECO:0000313" key="3">
    <source>
        <dbReference type="EMBL" id="RST60854.1"/>
    </source>
</evidence>
<keyword evidence="1" id="KW-0812">Transmembrane</keyword>
<dbReference type="Proteomes" id="UP000287296">
    <property type="component" value="Unassembled WGS sequence"/>
</dbReference>
<comment type="caution">
    <text evidence="3">The sequence shown here is derived from an EMBL/GenBank/DDBJ whole genome shotgun (WGS) entry which is preliminary data.</text>
</comment>
<reference evidence="3 4" key="1">
    <citation type="submission" date="2018-12" db="EMBL/GenBank/DDBJ databases">
        <authorList>
            <person name="Sun L."/>
            <person name="Chen Z."/>
        </authorList>
    </citation>
    <scope>NUCLEOTIDE SEQUENCE [LARGE SCALE GENOMIC DNA]</scope>
    <source>
        <strain evidence="3 4">LMG 29736</strain>
    </source>
</reference>
<feature type="transmembrane region" description="Helical" evidence="1">
    <location>
        <begin position="119"/>
        <end position="152"/>
    </location>
</feature>
<sequence>MCPYPVQHKVLIQIWEVFCLKRTGEIALGIIGIILSALMSLGGILLIWANQSSEFKTELEDQFTADPTLEFNAGDVSTMLDAVGTFGWAIVVASIIGIILGLIGVISIKGNKKPKLAGWMFIIGALLTGIISVGFGFLPAILYLIAGIMAFARKAPSESPAY</sequence>
<dbReference type="Pfam" id="PF13273">
    <property type="entry name" value="DUF4064"/>
    <property type="match status" value="1"/>
</dbReference>
<feature type="transmembrane region" description="Helical" evidence="1">
    <location>
        <begin position="86"/>
        <end position="107"/>
    </location>
</feature>
<evidence type="ECO:0000259" key="2">
    <source>
        <dbReference type="Pfam" id="PF13273"/>
    </source>
</evidence>